<protein>
    <submittedName>
        <fullName evidence="9">ABC transporter permease subunit</fullName>
    </submittedName>
</protein>
<dbReference type="PROSITE" id="PS50928">
    <property type="entry name" value="ABC_TM1"/>
    <property type="match status" value="1"/>
</dbReference>
<feature type="domain" description="ABC transmembrane type-1" evidence="8">
    <location>
        <begin position="65"/>
        <end position="245"/>
    </location>
</feature>
<sequence>MGRTLTDWSSGRLAGLTARLVSLLALLAIWEVAARLANGPLLPSPAAVLAFIVAETRRGDLVANIGITLWRVAGAFGVAMLIGSVIGIVLGRWHRANAAFDVWLLVLLNMPALVIAVLCYIWLGLTEAAAVTAVALNKIPNVIVVLREGTWALDRDLEEMAHVYRFPAGTWLRHVLMPQLAPYIAAAARSGLALVWKIVLVVELLGRSSGVGYAISLYFQLSDVTAVLGYALAFTCVMLAIEFLLLQPLEKHARRWRPALA</sequence>
<comment type="similarity">
    <text evidence="7">Belongs to the binding-protein-dependent transport system permease family.</text>
</comment>
<dbReference type="Pfam" id="PF00528">
    <property type="entry name" value="BPD_transp_1"/>
    <property type="match status" value="1"/>
</dbReference>
<dbReference type="PANTHER" id="PTHR30151">
    <property type="entry name" value="ALKANE SULFONATE ABC TRANSPORTER-RELATED, MEMBRANE SUBUNIT"/>
    <property type="match status" value="1"/>
</dbReference>
<evidence type="ECO:0000256" key="5">
    <source>
        <dbReference type="ARBA" id="ARBA00022989"/>
    </source>
</evidence>
<feature type="transmembrane region" description="Helical" evidence="7">
    <location>
        <begin position="68"/>
        <end position="90"/>
    </location>
</feature>
<keyword evidence="3" id="KW-1003">Cell membrane</keyword>
<keyword evidence="4 7" id="KW-0812">Transmembrane</keyword>
<dbReference type="SUPFAM" id="SSF161098">
    <property type="entry name" value="MetI-like"/>
    <property type="match status" value="1"/>
</dbReference>
<evidence type="ECO:0000256" key="3">
    <source>
        <dbReference type="ARBA" id="ARBA00022475"/>
    </source>
</evidence>
<evidence type="ECO:0000256" key="2">
    <source>
        <dbReference type="ARBA" id="ARBA00022448"/>
    </source>
</evidence>
<reference evidence="9 10" key="1">
    <citation type="submission" date="2024-07" db="EMBL/GenBank/DDBJ databases">
        <title>Description of Labrys sedimenti sp. nov., isolated from a diclofenac-degrading enrichment culture.</title>
        <authorList>
            <person name="Tancsics A."/>
            <person name="Csepanyi A."/>
        </authorList>
    </citation>
    <scope>NUCLEOTIDE SEQUENCE [LARGE SCALE GENOMIC DNA]</scope>
    <source>
        <strain evidence="9 10">LMG 23578</strain>
    </source>
</reference>
<dbReference type="RefSeq" id="WP_367624950.1">
    <property type="nucleotide sequence ID" value="NZ_JBFNQD010000006.1"/>
</dbReference>
<evidence type="ECO:0000256" key="7">
    <source>
        <dbReference type="RuleBase" id="RU363032"/>
    </source>
</evidence>
<evidence type="ECO:0000256" key="4">
    <source>
        <dbReference type="ARBA" id="ARBA00022692"/>
    </source>
</evidence>
<keyword evidence="5 7" id="KW-1133">Transmembrane helix</keyword>
<dbReference type="CDD" id="cd06261">
    <property type="entry name" value="TM_PBP2"/>
    <property type="match status" value="1"/>
</dbReference>
<evidence type="ECO:0000313" key="9">
    <source>
        <dbReference type="EMBL" id="MEW9307535.1"/>
    </source>
</evidence>
<evidence type="ECO:0000256" key="1">
    <source>
        <dbReference type="ARBA" id="ARBA00004651"/>
    </source>
</evidence>
<accession>A0ABV3PPF8</accession>
<proteinExistence type="inferred from homology"/>
<evidence type="ECO:0000313" key="10">
    <source>
        <dbReference type="Proteomes" id="UP001555786"/>
    </source>
</evidence>
<name>A0ABV3PPF8_9HYPH</name>
<comment type="subcellular location">
    <subcellularLocation>
        <location evidence="1 7">Cell membrane</location>
        <topology evidence="1 7">Multi-pass membrane protein</topology>
    </subcellularLocation>
</comment>
<organism evidence="9 10">
    <name type="scientific">Labrys neptuniae</name>
    <dbReference type="NCBI Taxonomy" id="376174"/>
    <lineage>
        <taxon>Bacteria</taxon>
        <taxon>Pseudomonadati</taxon>
        <taxon>Pseudomonadota</taxon>
        <taxon>Alphaproteobacteria</taxon>
        <taxon>Hyphomicrobiales</taxon>
        <taxon>Xanthobacteraceae</taxon>
        <taxon>Labrys</taxon>
    </lineage>
</organism>
<feature type="transmembrane region" description="Helical" evidence="7">
    <location>
        <begin position="227"/>
        <end position="246"/>
    </location>
</feature>
<evidence type="ECO:0000259" key="8">
    <source>
        <dbReference type="PROSITE" id="PS50928"/>
    </source>
</evidence>
<dbReference type="EMBL" id="JBFNQD010000006">
    <property type="protein sequence ID" value="MEW9307535.1"/>
    <property type="molecule type" value="Genomic_DNA"/>
</dbReference>
<keyword evidence="10" id="KW-1185">Reference proteome</keyword>
<feature type="transmembrane region" description="Helical" evidence="7">
    <location>
        <begin position="12"/>
        <end position="30"/>
    </location>
</feature>
<gene>
    <name evidence="9" type="ORF">ABXS05_18425</name>
</gene>
<comment type="caution">
    <text evidence="9">The sequence shown here is derived from an EMBL/GenBank/DDBJ whole genome shotgun (WGS) entry which is preliminary data.</text>
</comment>
<keyword evidence="2 7" id="KW-0813">Transport</keyword>
<dbReference type="PANTHER" id="PTHR30151:SF38">
    <property type="entry name" value="ALIPHATIC SULFONATES TRANSPORT PERMEASE PROTEIN SSUC-RELATED"/>
    <property type="match status" value="1"/>
</dbReference>
<keyword evidence="6 7" id="KW-0472">Membrane</keyword>
<dbReference type="Proteomes" id="UP001555786">
    <property type="component" value="Unassembled WGS sequence"/>
</dbReference>
<evidence type="ECO:0000256" key="6">
    <source>
        <dbReference type="ARBA" id="ARBA00023136"/>
    </source>
</evidence>
<dbReference type="Gene3D" id="1.10.3720.10">
    <property type="entry name" value="MetI-like"/>
    <property type="match status" value="1"/>
</dbReference>
<dbReference type="InterPro" id="IPR035906">
    <property type="entry name" value="MetI-like_sf"/>
</dbReference>
<dbReference type="InterPro" id="IPR000515">
    <property type="entry name" value="MetI-like"/>
</dbReference>
<feature type="transmembrane region" description="Helical" evidence="7">
    <location>
        <begin position="102"/>
        <end position="123"/>
    </location>
</feature>